<gene>
    <name evidence="2" type="ORF">ASPCADRAFT_513010</name>
</gene>
<dbReference type="OMA" id="IANWEMS"/>
<dbReference type="EMBL" id="KV907495">
    <property type="protein sequence ID" value="OOF98855.1"/>
    <property type="molecule type" value="Genomic_DNA"/>
</dbReference>
<dbReference type="Pfam" id="PF11905">
    <property type="entry name" value="DUF3425"/>
    <property type="match status" value="1"/>
</dbReference>
<dbReference type="OrthoDB" id="1879366at2759"/>
<dbReference type="PANTHER" id="PTHR38116:SF1">
    <property type="entry name" value="BZIP DOMAIN-CONTAINING PROTEIN"/>
    <property type="match status" value="1"/>
</dbReference>
<protein>
    <recommendedName>
        <fullName evidence="4">BZIP domain-containing protein</fullName>
    </recommendedName>
</protein>
<feature type="region of interest" description="Disordered" evidence="1">
    <location>
        <begin position="1"/>
        <end position="52"/>
    </location>
</feature>
<dbReference type="Proteomes" id="UP000188318">
    <property type="component" value="Unassembled WGS sequence"/>
</dbReference>
<dbReference type="STRING" id="602072.A0A1R3RWH8"/>
<sequence>MADWALSHHGQDKQQAKDHEKIERRKRQNRINQRTYRLHRKAKSGKPSAPTRWKFIGSLTDQDDEHGHLVPTPKPRASSNLSLDKPLVYPQMDSLDIIACDLAPTGACERATQFKKYAYQCYITGSPKSDHLLTLIKINVHRALVENMAALGMDMNWMNPDAVSPFCTSQPWTSTVNALIPAQLQPTNLQCTVPHHPWLDFFPHPRMRDRLIAAGDGFDDERLCTDIMGFWNDEKDNPGVVIWGNPWEVENWELSEGFLRKWGWAVKGCTELIKSTNYWRARRGEKRLLMHALQ</sequence>
<reference evidence="3" key="1">
    <citation type="journal article" date="2017" name="Genome Biol.">
        <title>Comparative genomics reveals high biological diversity and specific adaptations in the industrially and medically important fungal genus Aspergillus.</title>
        <authorList>
            <person name="de Vries R.P."/>
            <person name="Riley R."/>
            <person name="Wiebenga A."/>
            <person name="Aguilar-Osorio G."/>
            <person name="Amillis S."/>
            <person name="Uchima C.A."/>
            <person name="Anderluh G."/>
            <person name="Asadollahi M."/>
            <person name="Askin M."/>
            <person name="Barry K."/>
            <person name="Battaglia E."/>
            <person name="Bayram O."/>
            <person name="Benocci T."/>
            <person name="Braus-Stromeyer S.A."/>
            <person name="Caldana C."/>
            <person name="Canovas D."/>
            <person name="Cerqueira G.C."/>
            <person name="Chen F."/>
            <person name="Chen W."/>
            <person name="Choi C."/>
            <person name="Clum A."/>
            <person name="Dos Santos R.A."/>
            <person name="Damasio A.R."/>
            <person name="Diallinas G."/>
            <person name="Emri T."/>
            <person name="Fekete E."/>
            <person name="Flipphi M."/>
            <person name="Freyberg S."/>
            <person name="Gallo A."/>
            <person name="Gournas C."/>
            <person name="Habgood R."/>
            <person name="Hainaut M."/>
            <person name="Harispe M.L."/>
            <person name="Henrissat B."/>
            <person name="Hilden K.S."/>
            <person name="Hope R."/>
            <person name="Hossain A."/>
            <person name="Karabika E."/>
            <person name="Karaffa L."/>
            <person name="Karanyi Z."/>
            <person name="Krasevec N."/>
            <person name="Kuo A."/>
            <person name="Kusch H."/>
            <person name="LaButti K."/>
            <person name="Lagendijk E.L."/>
            <person name="Lapidus A."/>
            <person name="Levasseur A."/>
            <person name="Lindquist E."/>
            <person name="Lipzen A."/>
            <person name="Logrieco A.F."/>
            <person name="MacCabe A."/>
            <person name="Maekelae M.R."/>
            <person name="Malavazi I."/>
            <person name="Melin P."/>
            <person name="Meyer V."/>
            <person name="Mielnichuk N."/>
            <person name="Miskei M."/>
            <person name="Molnar A.P."/>
            <person name="Mule G."/>
            <person name="Ngan C.Y."/>
            <person name="Orejas M."/>
            <person name="Orosz E."/>
            <person name="Ouedraogo J.P."/>
            <person name="Overkamp K.M."/>
            <person name="Park H.-S."/>
            <person name="Perrone G."/>
            <person name="Piumi F."/>
            <person name="Punt P.J."/>
            <person name="Ram A.F."/>
            <person name="Ramon A."/>
            <person name="Rauscher S."/>
            <person name="Record E."/>
            <person name="Riano-Pachon D.M."/>
            <person name="Robert V."/>
            <person name="Roehrig J."/>
            <person name="Ruller R."/>
            <person name="Salamov A."/>
            <person name="Salih N.S."/>
            <person name="Samson R.A."/>
            <person name="Sandor E."/>
            <person name="Sanguinetti M."/>
            <person name="Schuetze T."/>
            <person name="Sepcic K."/>
            <person name="Shelest E."/>
            <person name="Sherlock G."/>
            <person name="Sophianopoulou V."/>
            <person name="Squina F.M."/>
            <person name="Sun H."/>
            <person name="Susca A."/>
            <person name="Todd R.B."/>
            <person name="Tsang A."/>
            <person name="Unkles S.E."/>
            <person name="van de Wiele N."/>
            <person name="van Rossen-Uffink D."/>
            <person name="Oliveira J.V."/>
            <person name="Vesth T.C."/>
            <person name="Visser J."/>
            <person name="Yu J.-H."/>
            <person name="Zhou M."/>
            <person name="Andersen M.R."/>
            <person name="Archer D.B."/>
            <person name="Baker S.E."/>
            <person name="Benoit I."/>
            <person name="Brakhage A.A."/>
            <person name="Braus G.H."/>
            <person name="Fischer R."/>
            <person name="Frisvad J.C."/>
            <person name="Goldman G.H."/>
            <person name="Houbraken J."/>
            <person name="Oakley B."/>
            <person name="Pocsi I."/>
            <person name="Scazzocchio C."/>
            <person name="Seiboth B."/>
            <person name="vanKuyk P.A."/>
            <person name="Wortman J."/>
            <person name="Dyer P.S."/>
            <person name="Grigoriev I.V."/>
        </authorList>
    </citation>
    <scope>NUCLEOTIDE SEQUENCE [LARGE SCALE GENOMIC DNA]</scope>
    <source>
        <strain evidence="3">ITEM 5010</strain>
    </source>
</reference>
<dbReference type="InterPro" id="IPR021833">
    <property type="entry name" value="DUF3425"/>
</dbReference>
<dbReference type="VEuPathDB" id="FungiDB:ASPCADRAFT_513010"/>
<accession>A0A1R3RWH8</accession>
<feature type="compositionally biased region" description="Basic and acidic residues" evidence="1">
    <location>
        <begin position="9"/>
        <end position="23"/>
    </location>
</feature>
<dbReference type="AlphaFoldDB" id="A0A1R3RWH8"/>
<evidence type="ECO:0000256" key="1">
    <source>
        <dbReference type="SAM" id="MobiDB-lite"/>
    </source>
</evidence>
<evidence type="ECO:0000313" key="2">
    <source>
        <dbReference type="EMBL" id="OOF98855.1"/>
    </source>
</evidence>
<organism evidence="2 3">
    <name type="scientific">Aspergillus carbonarius (strain ITEM 5010)</name>
    <dbReference type="NCBI Taxonomy" id="602072"/>
    <lineage>
        <taxon>Eukaryota</taxon>
        <taxon>Fungi</taxon>
        <taxon>Dikarya</taxon>
        <taxon>Ascomycota</taxon>
        <taxon>Pezizomycotina</taxon>
        <taxon>Eurotiomycetes</taxon>
        <taxon>Eurotiomycetidae</taxon>
        <taxon>Eurotiales</taxon>
        <taxon>Aspergillaceae</taxon>
        <taxon>Aspergillus</taxon>
        <taxon>Aspergillus subgen. Circumdati</taxon>
    </lineage>
</organism>
<name>A0A1R3RWH8_ASPC5</name>
<keyword evidence="3" id="KW-1185">Reference proteome</keyword>
<proteinExistence type="predicted"/>
<dbReference type="CDD" id="cd14688">
    <property type="entry name" value="bZIP_YAP"/>
    <property type="match status" value="1"/>
</dbReference>
<evidence type="ECO:0008006" key="4">
    <source>
        <dbReference type="Google" id="ProtNLM"/>
    </source>
</evidence>
<dbReference type="PANTHER" id="PTHR38116">
    <property type="entry name" value="CHROMOSOME 7, WHOLE GENOME SHOTGUN SEQUENCE"/>
    <property type="match status" value="1"/>
</dbReference>
<evidence type="ECO:0000313" key="3">
    <source>
        <dbReference type="Proteomes" id="UP000188318"/>
    </source>
</evidence>